<evidence type="ECO:0000256" key="1">
    <source>
        <dbReference type="SAM" id="MobiDB-lite"/>
    </source>
</evidence>
<dbReference type="RefSeq" id="WP_132495178.1">
    <property type="nucleotide sequence ID" value="NZ_SMKW01000145.1"/>
</dbReference>
<feature type="region of interest" description="Disordered" evidence="1">
    <location>
        <begin position="46"/>
        <end position="68"/>
    </location>
</feature>
<feature type="region of interest" description="Disordered" evidence="1">
    <location>
        <begin position="1"/>
        <end position="30"/>
    </location>
</feature>
<name>A0A4R4XSA2_9PSEU</name>
<dbReference type="OrthoDB" id="1551204at2"/>
<reference evidence="2 3" key="1">
    <citation type="submission" date="2019-03" db="EMBL/GenBank/DDBJ databases">
        <title>Draft genome sequences of novel Actinobacteria.</title>
        <authorList>
            <person name="Sahin N."/>
            <person name="Ay H."/>
            <person name="Saygin H."/>
        </authorList>
    </citation>
    <scope>NUCLEOTIDE SEQUENCE [LARGE SCALE GENOMIC DNA]</scope>
    <source>
        <strain evidence="2 3">7K502</strain>
    </source>
</reference>
<protein>
    <submittedName>
        <fullName evidence="2">Uncharacterized protein</fullName>
    </submittedName>
</protein>
<evidence type="ECO:0000313" key="3">
    <source>
        <dbReference type="Proteomes" id="UP000294947"/>
    </source>
</evidence>
<dbReference type="Proteomes" id="UP000294947">
    <property type="component" value="Unassembled WGS sequence"/>
</dbReference>
<organism evidence="2 3">
    <name type="scientific">Saccharopolyspora elongata</name>
    <dbReference type="NCBI Taxonomy" id="2530387"/>
    <lineage>
        <taxon>Bacteria</taxon>
        <taxon>Bacillati</taxon>
        <taxon>Actinomycetota</taxon>
        <taxon>Actinomycetes</taxon>
        <taxon>Pseudonocardiales</taxon>
        <taxon>Pseudonocardiaceae</taxon>
        <taxon>Saccharopolyspora</taxon>
    </lineage>
</organism>
<feature type="compositionally biased region" description="Basic and acidic residues" evidence="1">
    <location>
        <begin position="1"/>
        <end position="15"/>
    </location>
</feature>
<proteinExistence type="predicted"/>
<feature type="compositionally biased region" description="Polar residues" evidence="1">
    <location>
        <begin position="46"/>
        <end position="55"/>
    </location>
</feature>
<keyword evidence="3" id="KW-1185">Reference proteome</keyword>
<dbReference type="AlphaFoldDB" id="A0A4R4XSA2"/>
<accession>A0A4R4XSA2</accession>
<gene>
    <name evidence="2" type="ORF">E1288_44560</name>
</gene>
<dbReference type="EMBL" id="SMKW01000145">
    <property type="protein sequence ID" value="TDD34358.1"/>
    <property type="molecule type" value="Genomic_DNA"/>
</dbReference>
<comment type="caution">
    <text evidence="2">The sequence shown here is derived from an EMBL/GenBank/DDBJ whole genome shotgun (WGS) entry which is preliminary data.</text>
</comment>
<sequence>MTAEGEHRQGDERLGDLNPPLHSIDETDETMPLAAPAALRTTCRTDISRPSTSPTPAAGQLHAPRVERAEHPSKLARCLIMALKLIYLVMTRIFAWARLAVQDSTAKNIEMLILRHELAPHRSMLQ</sequence>
<evidence type="ECO:0000313" key="2">
    <source>
        <dbReference type="EMBL" id="TDD34358.1"/>
    </source>
</evidence>